<evidence type="ECO:0000256" key="7">
    <source>
        <dbReference type="SAM" id="Phobius"/>
    </source>
</evidence>
<dbReference type="InterPro" id="IPR007764">
    <property type="entry name" value="Herpes_UL43"/>
</dbReference>
<dbReference type="KEGG" id="vg:80540231"/>
<dbReference type="RefSeq" id="YP_010801524.1">
    <property type="nucleotide sequence ID" value="NC_076965.1"/>
</dbReference>
<evidence type="ECO:0000256" key="6">
    <source>
        <dbReference type="SAM" id="MobiDB-lite"/>
    </source>
</evidence>
<gene>
    <name evidence="8" type="primary">UL43</name>
</gene>
<comment type="similarity">
    <text evidence="2">Belongs to the alphaherpesvirinae HHV-1 UL43 family.</text>
</comment>
<dbReference type="Pfam" id="PF05072">
    <property type="entry name" value="Herpes_UL43"/>
    <property type="match status" value="1"/>
</dbReference>
<keyword evidence="3 7" id="KW-0812">Transmembrane</keyword>
<evidence type="ECO:0000313" key="8">
    <source>
        <dbReference type="EMBL" id="BBM13215.1"/>
    </source>
</evidence>
<keyword evidence="5 7" id="KW-0472">Membrane</keyword>
<name>A0A510J716_9ALPH</name>
<dbReference type="GO" id="GO:0016020">
    <property type="term" value="C:membrane"/>
    <property type="evidence" value="ECO:0007669"/>
    <property type="project" value="UniProtKB-SubCell"/>
</dbReference>
<evidence type="ECO:0000256" key="3">
    <source>
        <dbReference type="ARBA" id="ARBA00022692"/>
    </source>
</evidence>
<feature type="transmembrane region" description="Helical" evidence="7">
    <location>
        <begin position="156"/>
        <end position="177"/>
    </location>
</feature>
<evidence type="ECO:0000256" key="5">
    <source>
        <dbReference type="ARBA" id="ARBA00023136"/>
    </source>
</evidence>
<comment type="subcellular location">
    <subcellularLocation>
        <location evidence="1">Membrane</location>
        <topology evidence="1">Multi-pass membrane protein</topology>
    </subcellularLocation>
</comment>
<evidence type="ECO:0000256" key="1">
    <source>
        <dbReference type="ARBA" id="ARBA00004141"/>
    </source>
</evidence>
<sequence>MAPTTQTPLIPAASPKACQPDDDCHRGTTSTLRCALWVVRGFVWLWLQAAVVGFGGVAALSFFATTNTPYLVFVAGSLCLSFLPLPPPACDPLVSVCAWARLLCGGAGLGYWSTDLWRHHRYGATALQCAAIGTAWLTLVVLLYDFQRFFGAKRPVFFVSLGNTVGGFAIGASAQYWRLSPMGAAAMASAVLVLLGPRSAWGYVSKACALHSRFFAPESTLDLPTPSAHPNPPQRPRAFRLENIWLPLVTFYAAMVLSADHVKNNPQVLNAQTTELWLQVFILGHVMAALTELCQLLSPYDFTNALLGLHIVLLLINRGIMEVMKTTALFVMLGCSVWLSLTQVFGLQRRIRSAGGPEWWVVAGPRGLFFSVYAMGFATGKLILIPPEGPSSPL</sequence>
<feature type="transmembrane region" description="Helical" evidence="7">
    <location>
        <begin position="124"/>
        <end position="144"/>
    </location>
</feature>
<keyword evidence="9" id="KW-1185">Reference proteome</keyword>
<organism evidence="8 9">
    <name type="scientific">pteropodid alphaherpesvirus 2</name>
    <dbReference type="NCBI Taxonomy" id="3118716"/>
    <lineage>
        <taxon>Viruses</taxon>
        <taxon>Duplodnaviria</taxon>
        <taxon>Heunggongvirae</taxon>
        <taxon>Peploviricota</taxon>
        <taxon>Herviviricetes</taxon>
        <taxon>Herpesvirales</taxon>
        <taxon>Orthoherpesviridae</taxon>
        <taxon>Alphaherpesvirinae</taxon>
        <taxon>Simplexvirus</taxon>
        <taxon>Simplexvirus pteropodidalpha2</taxon>
    </lineage>
</organism>
<feature type="region of interest" description="Disordered" evidence="6">
    <location>
        <begin position="1"/>
        <end position="21"/>
    </location>
</feature>
<feature type="transmembrane region" description="Helical" evidence="7">
    <location>
        <begin position="183"/>
        <end position="204"/>
    </location>
</feature>
<reference evidence="8 9" key="1">
    <citation type="journal article" date="2020" name="J. Virol.">
        <title>Characterization of a Novel Alphaherpesvirus Isolated from the Fruit Bat Pteropus lylei in Vietnam.</title>
        <authorList>
            <person name="Inagaki T."/>
            <person name="Yamada S."/>
            <person name="Fujii H."/>
            <person name="Yoshikawa T."/>
            <person name="Shibamura M."/>
            <person name="Harada S."/>
            <person name="Fukushi S."/>
            <person name="Le M.Q."/>
            <person name="Nguyen C.T."/>
            <person name="Nguyen T.T.T."/>
            <person name="Nguyen T.T."/>
            <person name="Nguyen T.T."/>
            <person name="Quach V.T."/>
            <person name="Thong V.D."/>
            <person name="Mori K."/>
            <person name="Sasaki M."/>
            <person name="Setiyono A."/>
            <person name="Handharyani E."/>
            <person name="Takeyama H."/>
            <person name="Hasebe F."/>
            <person name="Saijo M."/>
        </authorList>
    </citation>
    <scope>NUCLEOTIDE SEQUENCE [LARGE SCALE GENOMIC DNA]</scope>
</reference>
<protein>
    <submittedName>
        <fullName evidence="8">Envelope protein</fullName>
    </submittedName>
</protein>
<keyword evidence="4 7" id="KW-1133">Transmembrane helix</keyword>
<proteinExistence type="inferred from homology"/>
<dbReference type="GeneID" id="80540231"/>
<dbReference type="GO" id="GO:0019033">
    <property type="term" value="C:viral tegument"/>
    <property type="evidence" value="ECO:0007669"/>
    <property type="project" value="InterPro"/>
</dbReference>
<dbReference type="EMBL" id="LC492974">
    <property type="protein sequence ID" value="BBM13215.1"/>
    <property type="molecule type" value="Genomic_DNA"/>
</dbReference>
<dbReference type="Proteomes" id="UP001143588">
    <property type="component" value="Segment"/>
</dbReference>
<accession>A0A510J716</accession>
<evidence type="ECO:0000256" key="4">
    <source>
        <dbReference type="ARBA" id="ARBA00022989"/>
    </source>
</evidence>
<evidence type="ECO:0000256" key="2">
    <source>
        <dbReference type="ARBA" id="ARBA00008930"/>
    </source>
</evidence>
<evidence type="ECO:0000313" key="9">
    <source>
        <dbReference type="Proteomes" id="UP001143588"/>
    </source>
</evidence>
<feature type="transmembrane region" description="Helical" evidence="7">
    <location>
        <begin position="42"/>
        <end position="64"/>
    </location>
</feature>
<dbReference type="GO" id="GO:0019031">
    <property type="term" value="C:viral envelope"/>
    <property type="evidence" value="ECO:0007669"/>
    <property type="project" value="UniProtKB-KW"/>
</dbReference>
<keyword evidence="8" id="KW-0946">Virion</keyword>
<feature type="transmembrane region" description="Helical" evidence="7">
    <location>
        <begin position="359"/>
        <end position="384"/>
    </location>
</feature>
<keyword evidence="8" id="KW-0261">Viral envelope protein</keyword>
<feature type="transmembrane region" description="Helical" evidence="7">
    <location>
        <begin position="327"/>
        <end position="347"/>
    </location>
</feature>